<protein>
    <submittedName>
        <fullName evidence="2">Uncharacterized protein</fullName>
    </submittedName>
</protein>
<proteinExistence type="predicted"/>
<evidence type="ECO:0000313" key="3">
    <source>
        <dbReference type="Proteomes" id="UP001604336"/>
    </source>
</evidence>
<feature type="compositionally biased region" description="Low complexity" evidence="1">
    <location>
        <begin position="67"/>
        <end position="77"/>
    </location>
</feature>
<reference evidence="3" key="1">
    <citation type="submission" date="2024-07" db="EMBL/GenBank/DDBJ databases">
        <title>Two chromosome-level genome assemblies of Korean endemic species Abeliophyllum distichum and Forsythia ovata (Oleaceae).</title>
        <authorList>
            <person name="Jang H."/>
        </authorList>
    </citation>
    <scope>NUCLEOTIDE SEQUENCE [LARGE SCALE GENOMIC DNA]</scope>
</reference>
<gene>
    <name evidence="2" type="ORF">Adt_28870</name>
</gene>
<sequence length="138" mass="15022">MDFRQLKATVCTQIIADSLAVLLLKIYTLNVMGYCLKETQKNSKSGDFPLLSSPPMVVLSSFAVETRPTSSSPKRSPAVAQHQPAGALHVGKSGSGGDRDVANLERRRNREELTISSGIGADAVVEPCLHLEVWVSWW</sequence>
<name>A0ABD1RXS2_9LAMI</name>
<organism evidence="2 3">
    <name type="scientific">Abeliophyllum distichum</name>
    <dbReference type="NCBI Taxonomy" id="126358"/>
    <lineage>
        <taxon>Eukaryota</taxon>
        <taxon>Viridiplantae</taxon>
        <taxon>Streptophyta</taxon>
        <taxon>Embryophyta</taxon>
        <taxon>Tracheophyta</taxon>
        <taxon>Spermatophyta</taxon>
        <taxon>Magnoliopsida</taxon>
        <taxon>eudicotyledons</taxon>
        <taxon>Gunneridae</taxon>
        <taxon>Pentapetalae</taxon>
        <taxon>asterids</taxon>
        <taxon>lamiids</taxon>
        <taxon>Lamiales</taxon>
        <taxon>Oleaceae</taxon>
        <taxon>Forsythieae</taxon>
        <taxon>Abeliophyllum</taxon>
    </lineage>
</organism>
<dbReference type="EMBL" id="JBFOLK010000008">
    <property type="protein sequence ID" value="KAL2493242.1"/>
    <property type="molecule type" value="Genomic_DNA"/>
</dbReference>
<feature type="region of interest" description="Disordered" evidence="1">
    <location>
        <begin position="67"/>
        <end position="104"/>
    </location>
</feature>
<dbReference type="AlphaFoldDB" id="A0ABD1RXS2"/>
<accession>A0ABD1RXS2</accession>
<keyword evidence="3" id="KW-1185">Reference proteome</keyword>
<dbReference type="Proteomes" id="UP001604336">
    <property type="component" value="Unassembled WGS sequence"/>
</dbReference>
<evidence type="ECO:0000313" key="2">
    <source>
        <dbReference type="EMBL" id="KAL2493242.1"/>
    </source>
</evidence>
<comment type="caution">
    <text evidence="2">The sequence shown here is derived from an EMBL/GenBank/DDBJ whole genome shotgun (WGS) entry which is preliminary data.</text>
</comment>
<evidence type="ECO:0000256" key="1">
    <source>
        <dbReference type="SAM" id="MobiDB-lite"/>
    </source>
</evidence>